<keyword evidence="9" id="KW-1185">Reference proteome</keyword>
<dbReference type="NCBIfam" id="TIGR00290">
    <property type="entry name" value="MJ0570_dom"/>
    <property type="match status" value="1"/>
</dbReference>
<dbReference type="InterPro" id="IPR006175">
    <property type="entry name" value="YjgF/YER057c/UK114"/>
</dbReference>
<evidence type="ECO:0000256" key="2">
    <source>
        <dbReference type="ARBA" id="ARBA00018426"/>
    </source>
</evidence>
<name>A0A0C3DRS7_OIDMZ</name>
<feature type="domain" description="Diphthamide synthase" evidence="7">
    <location>
        <begin position="119"/>
        <end position="266"/>
    </location>
</feature>
<feature type="region of interest" description="Disordered" evidence="6">
    <location>
        <begin position="101"/>
        <end position="120"/>
    </location>
</feature>
<evidence type="ECO:0000313" key="9">
    <source>
        <dbReference type="Proteomes" id="UP000054321"/>
    </source>
</evidence>
<evidence type="ECO:0000256" key="6">
    <source>
        <dbReference type="SAM" id="MobiDB-lite"/>
    </source>
</evidence>
<evidence type="ECO:0000256" key="4">
    <source>
        <dbReference type="ARBA" id="ARBA00031552"/>
    </source>
</evidence>
<dbReference type="InterPro" id="IPR014729">
    <property type="entry name" value="Rossmann-like_a/b/a_fold"/>
</dbReference>
<dbReference type="InterPro" id="IPR002761">
    <property type="entry name" value="Diphthami_syn_dom"/>
</dbReference>
<dbReference type="Gene3D" id="3.90.1490.10">
    <property type="entry name" value="putative n-type atp pyrophosphatase, domain 2"/>
    <property type="match status" value="1"/>
</dbReference>
<dbReference type="GO" id="GO:0017178">
    <property type="term" value="F:diphthine-ammonia ligase activity"/>
    <property type="evidence" value="ECO:0007669"/>
    <property type="project" value="UniProtKB-EC"/>
</dbReference>
<dbReference type="OrthoDB" id="686384at2759"/>
<evidence type="ECO:0000256" key="1">
    <source>
        <dbReference type="ARBA" id="ARBA00012089"/>
    </source>
</evidence>
<organism evidence="8 9">
    <name type="scientific">Oidiodendron maius (strain Zn)</name>
    <dbReference type="NCBI Taxonomy" id="913774"/>
    <lineage>
        <taxon>Eukaryota</taxon>
        <taxon>Fungi</taxon>
        <taxon>Dikarya</taxon>
        <taxon>Ascomycota</taxon>
        <taxon>Pezizomycotina</taxon>
        <taxon>Leotiomycetes</taxon>
        <taxon>Leotiomycetes incertae sedis</taxon>
        <taxon>Myxotrichaceae</taxon>
        <taxon>Oidiodendron</taxon>
    </lineage>
</organism>
<dbReference type="CDD" id="cd06156">
    <property type="entry name" value="eu_AANH_C_2"/>
    <property type="match status" value="1"/>
</dbReference>
<dbReference type="HOGENOM" id="CLU_010289_2_0_1"/>
<dbReference type="CDD" id="cd01994">
    <property type="entry name" value="AANH_PF0828-like"/>
    <property type="match status" value="1"/>
</dbReference>
<sequence>MAESLQVIALISGGKDSFFSILHCMRNGHKVVALANLYPEVVPPQERAGAVEGIKEIEQDLNSFMYQTVGHTVIPLYEKALGIPLYRQQITGSAVQTHTSYTHAHISEKSSPEVGDKASEDETESLVPLLMRVMREHPSANALCTGAILSTYQRTRVESVALRLGLTPLSYLWKYPLLPPATQMSLLEDMRAVGMDARIVKVASGGLDESFLWENVASETAMRRIERAMGRFGVDGDGAVLGEGGEFETLVIDGPRCLFKERIEVPDGSWRVVREGGGSAWLRVFDARSVVKAPESATQEDCRIPGLFEQRFEGILDVLQKYNPHDEREEENTEVVWSVLPYSLPLVPESGQEDVLYWTITAKGNIDQGISDEAEEIMAGLRHRLSHASIEAREIISATIVLRSMQDFRAVNQVYGALFTHPNPPSRVTISCGPAMPTGINIILHLKIGNAALSRRGLHVQSRSYWAPANIGPYSQAISICQSRNTSWTVHIAGQIPLIPSTMQLLPSSPPSSPQDTFALQSILALQHLFRIAEETNVYWFTSAVAYLPHTPLFPSSLTISSRAIIAGHAWSLAHPFSSDSDEEEDSVPDLWEAKHHHHFSSHHSTHASKKREIPDRERISGSLSAPPFFAVEVHELPRSASVEWHAHIGVAGDLSGEEGSGRVHVSMREKADDGWKVYDCRIGEGRVVSIFMLFYLHNSGILRLGDGVRQAGMEMQGVCACYVDVSDTDSGKRIWEGEAGMVGMVPSRSIWDQEGRRIAAVVIFDRDSM</sequence>
<dbReference type="STRING" id="913774.A0A0C3DRS7"/>
<evidence type="ECO:0000259" key="7">
    <source>
        <dbReference type="Pfam" id="PF01902"/>
    </source>
</evidence>
<evidence type="ECO:0000313" key="8">
    <source>
        <dbReference type="EMBL" id="KIN04758.1"/>
    </source>
</evidence>
<proteinExistence type="predicted"/>
<dbReference type="Pfam" id="PF01042">
    <property type="entry name" value="Ribonuc_L-PSP"/>
    <property type="match status" value="1"/>
</dbReference>
<protein>
    <recommendedName>
        <fullName evidence="2">Diphthine--ammonia ligase</fullName>
        <ecNumber evidence="1">6.3.1.14</ecNumber>
    </recommendedName>
    <alternativeName>
        <fullName evidence="3">Diphthamide synthase</fullName>
    </alternativeName>
    <alternativeName>
        <fullName evidence="4">Diphthamide synthetase</fullName>
    </alternativeName>
</protein>
<dbReference type="FunCoup" id="A0A0C3DRS7">
    <property type="interactions" value="102"/>
</dbReference>
<dbReference type="SUPFAM" id="SSF52402">
    <property type="entry name" value="Adenine nucleotide alpha hydrolases-like"/>
    <property type="match status" value="1"/>
</dbReference>
<dbReference type="PANTHER" id="PTHR12196:SF2">
    <property type="entry name" value="DIPHTHINE--AMMONIA LIGASE"/>
    <property type="match status" value="1"/>
</dbReference>
<dbReference type="SUPFAM" id="SSF55298">
    <property type="entry name" value="YjgF-like"/>
    <property type="match status" value="2"/>
</dbReference>
<dbReference type="InterPro" id="IPR030662">
    <property type="entry name" value="DPH6/MJ0570"/>
</dbReference>
<dbReference type="PANTHER" id="PTHR12196">
    <property type="entry name" value="DOMAIN OF UNKNOWN FUNCTION 71 DUF71 -CONTAINING PROTEIN"/>
    <property type="match status" value="1"/>
</dbReference>
<evidence type="ECO:0000256" key="3">
    <source>
        <dbReference type="ARBA" id="ARBA00029814"/>
    </source>
</evidence>
<dbReference type="AlphaFoldDB" id="A0A0C3DRS7"/>
<dbReference type="EC" id="6.3.1.14" evidence="1"/>
<evidence type="ECO:0000256" key="5">
    <source>
        <dbReference type="ARBA" id="ARBA00048108"/>
    </source>
</evidence>
<dbReference type="Proteomes" id="UP000054321">
    <property type="component" value="Unassembled WGS sequence"/>
</dbReference>
<accession>A0A0C3DRS7</accession>
<reference evidence="8 9" key="1">
    <citation type="submission" date="2014-04" db="EMBL/GenBank/DDBJ databases">
        <authorList>
            <consortium name="DOE Joint Genome Institute"/>
            <person name="Kuo A."/>
            <person name="Martino E."/>
            <person name="Perotto S."/>
            <person name="Kohler A."/>
            <person name="Nagy L.G."/>
            <person name="Floudas D."/>
            <person name="Copeland A."/>
            <person name="Barry K.W."/>
            <person name="Cichocki N."/>
            <person name="Veneault-Fourrey C."/>
            <person name="LaButti K."/>
            <person name="Lindquist E.A."/>
            <person name="Lipzen A."/>
            <person name="Lundell T."/>
            <person name="Morin E."/>
            <person name="Murat C."/>
            <person name="Sun H."/>
            <person name="Tunlid A."/>
            <person name="Henrissat B."/>
            <person name="Grigoriev I.V."/>
            <person name="Hibbett D.S."/>
            <person name="Martin F."/>
            <person name="Nordberg H.P."/>
            <person name="Cantor M.N."/>
            <person name="Hua S.X."/>
        </authorList>
    </citation>
    <scope>NUCLEOTIDE SEQUENCE [LARGE SCALE GENOMIC DNA]</scope>
    <source>
        <strain evidence="8 9">Zn</strain>
    </source>
</reference>
<dbReference type="InParanoid" id="A0A0C3DRS7"/>
<comment type="catalytic activity">
    <reaction evidence="5">
        <text>diphthine-[translation elongation factor 2] + NH4(+) + ATP = diphthamide-[translation elongation factor 2] + AMP + diphosphate + H(+)</text>
        <dbReference type="Rhea" id="RHEA:19753"/>
        <dbReference type="Rhea" id="RHEA-COMP:10172"/>
        <dbReference type="Rhea" id="RHEA-COMP:10174"/>
        <dbReference type="ChEBI" id="CHEBI:15378"/>
        <dbReference type="ChEBI" id="CHEBI:16692"/>
        <dbReference type="ChEBI" id="CHEBI:28938"/>
        <dbReference type="ChEBI" id="CHEBI:30616"/>
        <dbReference type="ChEBI" id="CHEBI:33019"/>
        <dbReference type="ChEBI" id="CHEBI:82696"/>
        <dbReference type="ChEBI" id="CHEBI:456215"/>
        <dbReference type="EC" id="6.3.1.14"/>
    </reaction>
</comment>
<feature type="compositionally biased region" description="Basic and acidic residues" evidence="6">
    <location>
        <begin position="105"/>
        <end position="120"/>
    </location>
</feature>
<gene>
    <name evidence="8" type="ORF">OIDMADRAFT_114509</name>
</gene>
<dbReference type="EMBL" id="KN832872">
    <property type="protein sequence ID" value="KIN04758.1"/>
    <property type="molecule type" value="Genomic_DNA"/>
</dbReference>
<reference evidence="9" key="2">
    <citation type="submission" date="2015-01" db="EMBL/GenBank/DDBJ databases">
        <title>Evolutionary Origins and Diversification of the Mycorrhizal Mutualists.</title>
        <authorList>
            <consortium name="DOE Joint Genome Institute"/>
            <consortium name="Mycorrhizal Genomics Consortium"/>
            <person name="Kohler A."/>
            <person name="Kuo A."/>
            <person name="Nagy L.G."/>
            <person name="Floudas D."/>
            <person name="Copeland A."/>
            <person name="Barry K.W."/>
            <person name="Cichocki N."/>
            <person name="Veneault-Fourrey C."/>
            <person name="LaButti K."/>
            <person name="Lindquist E.A."/>
            <person name="Lipzen A."/>
            <person name="Lundell T."/>
            <person name="Morin E."/>
            <person name="Murat C."/>
            <person name="Riley R."/>
            <person name="Ohm R."/>
            <person name="Sun H."/>
            <person name="Tunlid A."/>
            <person name="Henrissat B."/>
            <person name="Grigoriev I.V."/>
            <person name="Hibbett D.S."/>
            <person name="Martin F."/>
        </authorList>
    </citation>
    <scope>NUCLEOTIDE SEQUENCE [LARGE SCALE GENOMIC DNA]</scope>
    <source>
        <strain evidence="9">Zn</strain>
    </source>
</reference>
<dbReference type="Gene3D" id="3.30.1330.40">
    <property type="entry name" value="RutC-like"/>
    <property type="match status" value="2"/>
</dbReference>
<dbReference type="InterPro" id="IPR035959">
    <property type="entry name" value="RutC-like_sf"/>
</dbReference>
<dbReference type="Pfam" id="PF01902">
    <property type="entry name" value="Diphthami_syn_2"/>
    <property type="match status" value="1"/>
</dbReference>
<dbReference type="GO" id="GO:0017183">
    <property type="term" value="P:protein histidyl modification to diphthamide"/>
    <property type="evidence" value="ECO:0007669"/>
    <property type="project" value="TreeGrafter"/>
</dbReference>
<dbReference type="Gene3D" id="3.40.50.620">
    <property type="entry name" value="HUPs"/>
    <property type="match status" value="1"/>
</dbReference>